<accession>A0A523UXQ6</accession>
<dbReference type="GO" id="GO:0016874">
    <property type="term" value="F:ligase activity"/>
    <property type="evidence" value="ECO:0007669"/>
    <property type="project" value="UniProtKB-KW"/>
</dbReference>
<organism evidence="2 3">
    <name type="scientific">Aerophobetes bacterium</name>
    <dbReference type="NCBI Taxonomy" id="2030807"/>
    <lineage>
        <taxon>Bacteria</taxon>
        <taxon>Candidatus Aerophobota</taxon>
    </lineage>
</organism>
<evidence type="ECO:0000259" key="1">
    <source>
        <dbReference type="Pfam" id="PF14535"/>
    </source>
</evidence>
<feature type="non-terminal residue" evidence="2">
    <location>
        <position position="1"/>
    </location>
</feature>
<dbReference type="AlphaFoldDB" id="A0A523UXQ6"/>
<name>A0A523UXQ6_UNCAE</name>
<dbReference type="PANTHER" id="PTHR43845">
    <property type="entry name" value="BLR5969 PROTEIN"/>
    <property type="match status" value="1"/>
</dbReference>
<dbReference type="Gene3D" id="3.30.300.30">
    <property type="match status" value="1"/>
</dbReference>
<dbReference type="PANTHER" id="PTHR43845:SF1">
    <property type="entry name" value="BLR5969 PROTEIN"/>
    <property type="match status" value="1"/>
</dbReference>
<dbReference type="Gene3D" id="3.40.50.12780">
    <property type="entry name" value="N-terminal domain of ligase-like"/>
    <property type="match status" value="1"/>
</dbReference>
<comment type="caution">
    <text evidence="2">The sequence shown here is derived from an EMBL/GenBank/DDBJ whole genome shotgun (WGS) entry which is preliminary data.</text>
</comment>
<evidence type="ECO:0000313" key="2">
    <source>
        <dbReference type="EMBL" id="TET47111.1"/>
    </source>
</evidence>
<reference evidence="2 3" key="1">
    <citation type="submission" date="2019-03" db="EMBL/GenBank/DDBJ databases">
        <title>Metabolic potential of uncultured bacteria and archaea associated with petroleum seepage in deep-sea sediments.</title>
        <authorList>
            <person name="Dong X."/>
            <person name="Hubert C."/>
        </authorList>
    </citation>
    <scope>NUCLEOTIDE SEQUENCE [LARGE SCALE GENOMIC DNA]</scope>
    <source>
        <strain evidence="2">E29_bin78</strain>
    </source>
</reference>
<dbReference type="EMBL" id="SOJK01000103">
    <property type="protein sequence ID" value="TET47111.1"/>
    <property type="molecule type" value="Genomic_DNA"/>
</dbReference>
<feature type="domain" description="AMP-dependent ligase C-terminal" evidence="1">
    <location>
        <begin position="194"/>
        <end position="287"/>
    </location>
</feature>
<sequence length="291" mass="32495">SSHYAAKAMGCFVLPIGASMAERQVDYLVNPGSTVLLSTPSFALYIAERMNQRGIDPSDIPLRIGCFGGEAGAEIAPTRKKIQTRLGIEAYDYFGLAEIGPTCSSECEEKAGLHWVEDHLLVEIIDPDTNKRCDPGETGVLVLTHLTKEAVPMLRYWSDDLARLTTEKCACGRTHARSEGGILGRADDMIIYKGANFYPVQVEKVIRSFEELGDEFRIRLSTDEKTGIDVITVIAEYKTKEVDNVEFKNKVKRAFREELEVTPELDLVEPGTLERTMFKAKRVEDKRVKAD</sequence>
<keyword evidence="2" id="KW-0436">Ligase</keyword>
<proteinExistence type="predicted"/>
<gene>
    <name evidence="2" type="ORF">E3J59_02310</name>
</gene>
<evidence type="ECO:0000313" key="3">
    <source>
        <dbReference type="Proteomes" id="UP000320679"/>
    </source>
</evidence>
<dbReference type="Pfam" id="PF14535">
    <property type="entry name" value="AMP-binding_C_2"/>
    <property type="match status" value="1"/>
</dbReference>
<dbReference type="InterPro" id="IPR042099">
    <property type="entry name" value="ANL_N_sf"/>
</dbReference>
<dbReference type="SUPFAM" id="SSF56801">
    <property type="entry name" value="Acetyl-CoA synthetase-like"/>
    <property type="match status" value="1"/>
</dbReference>
<protein>
    <submittedName>
        <fullName evidence="2">Phenylacetate--CoA ligase family protein</fullName>
    </submittedName>
</protein>
<dbReference type="InterPro" id="IPR028154">
    <property type="entry name" value="AMP-dep_Lig_C"/>
</dbReference>
<dbReference type="Proteomes" id="UP000320679">
    <property type="component" value="Unassembled WGS sequence"/>
</dbReference>
<dbReference type="InterPro" id="IPR045851">
    <property type="entry name" value="AMP-bd_C_sf"/>
</dbReference>